<dbReference type="Gene3D" id="2.40.70.10">
    <property type="entry name" value="Acid Proteases"/>
    <property type="match status" value="1"/>
</dbReference>
<dbReference type="GO" id="GO:0006508">
    <property type="term" value="P:proteolysis"/>
    <property type="evidence" value="ECO:0007669"/>
    <property type="project" value="InterPro"/>
</dbReference>
<dbReference type="SUPFAM" id="SSF48452">
    <property type="entry name" value="TPR-like"/>
    <property type="match status" value="1"/>
</dbReference>
<feature type="domain" description="Peptidase A2" evidence="2">
    <location>
        <begin position="281"/>
        <end position="295"/>
    </location>
</feature>
<accession>A0A3B0WNI1</accession>
<reference evidence="3" key="1">
    <citation type="submission" date="2018-06" db="EMBL/GenBank/DDBJ databases">
        <authorList>
            <person name="Zhirakovskaya E."/>
        </authorList>
    </citation>
    <scope>NUCLEOTIDE SEQUENCE</scope>
</reference>
<dbReference type="InterPro" id="IPR001969">
    <property type="entry name" value="Aspartic_peptidase_AS"/>
</dbReference>
<dbReference type="CDD" id="cd05483">
    <property type="entry name" value="retropepsin_like_bacteria"/>
    <property type="match status" value="1"/>
</dbReference>
<organism evidence="3">
    <name type="scientific">hydrothermal vent metagenome</name>
    <dbReference type="NCBI Taxonomy" id="652676"/>
    <lineage>
        <taxon>unclassified sequences</taxon>
        <taxon>metagenomes</taxon>
        <taxon>ecological metagenomes</taxon>
    </lineage>
</organism>
<keyword evidence="1" id="KW-0378">Hydrolase</keyword>
<evidence type="ECO:0000256" key="1">
    <source>
        <dbReference type="ARBA" id="ARBA00022801"/>
    </source>
</evidence>
<dbReference type="InterPro" id="IPR011969">
    <property type="entry name" value="Clan_AA_Asp_peptidase_C"/>
</dbReference>
<dbReference type="Pfam" id="PF13975">
    <property type="entry name" value="gag-asp_proteas"/>
    <property type="match status" value="1"/>
</dbReference>
<evidence type="ECO:0000259" key="2">
    <source>
        <dbReference type="PROSITE" id="PS50175"/>
    </source>
</evidence>
<proteinExistence type="predicted"/>
<dbReference type="InterPro" id="IPR001995">
    <property type="entry name" value="Peptidase_A2_cat"/>
</dbReference>
<dbReference type="GO" id="GO:0004190">
    <property type="term" value="F:aspartic-type endopeptidase activity"/>
    <property type="evidence" value="ECO:0007669"/>
    <property type="project" value="InterPro"/>
</dbReference>
<dbReference type="InterPro" id="IPR034122">
    <property type="entry name" value="Retropepsin-like_bacterial"/>
</dbReference>
<dbReference type="InterPro" id="IPR011990">
    <property type="entry name" value="TPR-like_helical_dom_sf"/>
</dbReference>
<dbReference type="EMBL" id="UOFF01000294">
    <property type="protein sequence ID" value="VAW56881.1"/>
    <property type="molecule type" value="Genomic_DNA"/>
</dbReference>
<protein>
    <recommendedName>
        <fullName evidence="2">Peptidase A2 domain-containing protein</fullName>
    </recommendedName>
</protein>
<dbReference type="PROSITE" id="PS00141">
    <property type="entry name" value="ASP_PROTEASE"/>
    <property type="match status" value="1"/>
</dbReference>
<dbReference type="AlphaFoldDB" id="A0A3B0WNI1"/>
<dbReference type="InterPro" id="IPR021109">
    <property type="entry name" value="Peptidase_aspartic_dom_sf"/>
</dbReference>
<dbReference type="NCBIfam" id="TIGR02281">
    <property type="entry name" value="clan_AA_DTGA"/>
    <property type="match status" value="1"/>
</dbReference>
<sequence length="383" mass="43328">MGWFFHEKQSLPTGDKTRAPSIVLGQNDVESVSPVEMVHDDNDLLQLLNILLMREKIEAAMTLYESLQQDSNFTKLDEATKAILVTAGKLISQQNYNQAKKLLNLYLLDFNRDVNARLLLVEADYRSANYLLAIDSLYLVKGHAYRAEDINKIIKKTRLIVNKQADIFKRNEQYTDLLALYEKLTQQEADYAPYFIGLAEAQILLGNFNAAKNYLQMLLGDVDVGHKASVMLAELQKKLPQPEVVEDAAEEEDAEITPGVALFKRGNSYLLDAYPNGNEAIRLLIDTGASITVLTPETLKKHNVKFKDTGEVRFFSTANGVVEAPIYTLDYLTIGEWRVDDINIAMLDMQNNGSSEGLLGMNFLQHFQFFIDQKNQLLHLSLR</sequence>
<dbReference type="SUPFAM" id="SSF50630">
    <property type="entry name" value="Acid proteases"/>
    <property type="match status" value="1"/>
</dbReference>
<name>A0A3B0WNI1_9ZZZZ</name>
<gene>
    <name evidence="3" type="ORF">MNBD_GAMMA07-2666</name>
</gene>
<evidence type="ECO:0000313" key="3">
    <source>
        <dbReference type="EMBL" id="VAW56881.1"/>
    </source>
</evidence>
<dbReference type="PROSITE" id="PS50175">
    <property type="entry name" value="ASP_PROT_RETROV"/>
    <property type="match status" value="1"/>
</dbReference>